<evidence type="ECO:0000313" key="2">
    <source>
        <dbReference type="Proteomes" id="UP000238350"/>
    </source>
</evidence>
<protein>
    <submittedName>
        <fullName evidence="1">Uncharacterized protein</fullName>
    </submittedName>
</protein>
<gene>
    <name evidence="1" type="ORF">B9G98_03976</name>
</gene>
<accession>A0A2T0FMZ2</accession>
<dbReference type="EMBL" id="NDIQ01000022">
    <property type="protein sequence ID" value="PRT56356.1"/>
    <property type="molecule type" value="Genomic_DNA"/>
</dbReference>
<sequence>MAFDFDRFLVKEQAARKIGAAAVKVATFQFYPSISCWWGKAYNQDQVGWGQASLDPATSKTTQVNLNVL</sequence>
<comment type="caution">
    <text evidence="1">The sequence shown here is derived from an EMBL/GenBank/DDBJ whole genome shotgun (WGS) entry which is preliminary data.</text>
</comment>
<reference evidence="1 2" key="1">
    <citation type="submission" date="2017-04" db="EMBL/GenBank/DDBJ databases">
        <title>Genome sequencing of [Candida] sorbophila.</title>
        <authorList>
            <person name="Ahn J.O."/>
        </authorList>
    </citation>
    <scope>NUCLEOTIDE SEQUENCE [LARGE SCALE GENOMIC DNA]</scope>
    <source>
        <strain evidence="1 2">DS02</strain>
    </source>
</reference>
<proteinExistence type="predicted"/>
<dbReference type="GeneID" id="36517724"/>
<dbReference type="RefSeq" id="XP_024666301.1">
    <property type="nucleotide sequence ID" value="XM_024810533.1"/>
</dbReference>
<name>A0A2T0FMZ2_9ASCO</name>
<organism evidence="1 2">
    <name type="scientific">Wickerhamiella sorbophila</name>
    <dbReference type="NCBI Taxonomy" id="45607"/>
    <lineage>
        <taxon>Eukaryota</taxon>
        <taxon>Fungi</taxon>
        <taxon>Dikarya</taxon>
        <taxon>Ascomycota</taxon>
        <taxon>Saccharomycotina</taxon>
        <taxon>Dipodascomycetes</taxon>
        <taxon>Dipodascales</taxon>
        <taxon>Trichomonascaceae</taxon>
        <taxon>Wickerhamiella</taxon>
    </lineage>
</organism>
<dbReference type="AlphaFoldDB" id="A0A2T0FMZ2"/>
<dbReference type="Proteomes" id="UP000238350">
    <property type="component" value="Unassembled WGS sequence"/>
</dbReference>
<keyword evidence="2" id="KW-1185">Reference proteome</keyword>
<evidence type="ECO:0000313" key="1">
    <source>
        <dbReference type="EMBL" id="PRT56356.1"/>
    </source>
</evidence>